<dbReference type="EMBL" id="MRZV01000762">
    <property type="protein sequence ID" value="PIK44686.1"/>
    <property type="molecule type" value="Genomic_DNA"/>
</dbReference>
<evidence type="ECO:0000259" key="3">
    <source>
        <dbReference type="PROSITE" id="PS50097"/>
    </source>
</evidence>
<sequence length="345" mass="39095">MIVLVNISTTLNEPTISSGNPIDCGGVQRSLGVSTGENVKILKELYPQHKNMKAAHICMLNLNSWSYSIFIVFGWGNMDYQRNTAPDEGVHDSCYEISEHSNKITNGLHSLWQNRQLCDVVLKVQGHTINAHRAVLSSGSPYFFAMFVGNLCETQQEEVELKSVEKDALEALVKYIYTGRIHISHRNVQALLAAANLIQMKDVKQLCCDFLEQHLDTTNCLGITHFAETHACDQWAVTARKFCAQHFEALKYADEFLQLESDNLKSLLLQEDLAVPCEESVLATLLVWVEFDQRQRVEHLEELLRCIKLPLMTLSSLQKQLESNKYLQSNGACLEQLCKAIHYHL</sequence>
<dbReference type="SMART" id="SM00225">
    <property type="entry name" value="BTB"/>
    <property type="match status" value="1"/>
</dbReference>
<dbReference type="InterPro" id="IPR000210">
    <property type="entry name" value="BTB/POZ_dom"/>
</dbReference>
<dbReference type="OrthoDB" id="45365at2759"/>
<dbReference type="PANTHER" id="PTHR24412:SF441">
    <property type="entry name" value="KELCH-LIKE PROTEIN 28"/>
    <property type="match status" value="1"/>
</dbReference>
<reference evidence="4 5" key="1">
    <citation type="journal article" date="2017" name="PLoS Biol.">
        <title>The sea cucumber genome provides insights into morphological evolution and visceral regeneration.</title>
        <authorList>
            <person name="Zhang X."/>
            <person name="Sun L."/>
            <person name="Yuan J."/>
            <person name="Sun Y."/>
            <person name="Gao Y."/>
            <person name="Zhang L."/>
            <person name="Li S."/>
            <person name="Dai H."/>
            <person name="Hamel J.F."/>
            <person name="Liu C."/>
            <person name="Yu Y."/>
            <person name="Liu S."/>
            <person name="Lin W."/>
            <person name="Guo K."/>
            <person name="Jin S."/>
            <person name="Xu P."/>
            <person name="Storey K.B."/>
            <person name="Huan P."/>
            <person name="Zhang T."/>
            <person name="Zhou Y."/>
            <person name="Zhang J."/>
            <person name="Lin C."/>
            <person name="Li X."/>
            <person name="Xing L."/>
            <person name="Huo D."/>
            <person name="Sun M."/>
            <person name="Wang L."/>
            <person name="Mercier A."/>
            <person name="Li F."/>
            <person name="Yang H."/>
            <person name="Xiang J."/>
        </authorList>
    </citation>
    <scope>NUCLEOTIDE SEQUENCE [LARGE SCALE GENOMIC DNA]</scope>
    <source>
        <strain evidence="4">Shaxun</strain>
        <tissue evidence="4">Muscle</tissue>
    </source>
</reference>
<evidence type="ECO:0000313" key="4">
    <source>
        <dbReference type="EMBL" id="PIK44686.1"/>
    </source>
</evidence>
<dbReference type="InterPro" id="IPR011705">
    <property type="entry name" value="BACK"/>
</dbReference>
<dbReference type="InterPro" id="IPR011333">
    <property type="entry name" value="SKP1/BTB/POZ_sf"/>
</dbReference>
<dbReference type="SUPFAM" id="SSF54695">
    <property type="entry name" value="POZ domain"/>
    <property type="match status" value="1"/>
</dbReference>
<dbReference type="PROSITE" id="PS50097">
    <property type="entry name" value="BTB"/>
    <property type="match status" value="1"/>
</dbReference>
<dbReference type="STRING" id="307972.A0A2G8K9K1"/>
<evidence type="ECO:0000256" key="1">
    <source>
        <dbReference type="ARBA" id="ARBA00022441"/>
    </source>
</evidence>
<comment type="caution">
    <text evidence="4">The sequence shown here is derived from an EMBL/GenBank/DDBJ whole genome shotgun (WGS) entry which is preliminary data.</text>
</comment>
<evidence type="ECO:0000256" key="2">
    <source>
        <dbReference type="ARBA" id="ARBA00022737"/>
    </source>
</evidence>
<proteinExistence type="predicted"/>
<dbReference type="FunFam" id="1.25.40.420:FF:000001">
    <property type="entry name" value="Kelch-like family member 12"/>
    <property type="match status" value="1"/>
</dbReference>
<dbReference type="FunFam" id="3.30.710.10:FF:000001">
    <property type="entry name" value="Kelch-like family member 20"/>
    <property type="match status" value="1"/>
</dbReference>
<dbReference type="Pfam" id="PF07707">
    <property type="entry name" value="BACK"/>
    <property type="match status" value="1"/>
</dbReference>
<gene>
    <name evidence="4" type="ORF">BSL78_18480</name>
</gene>
<dbReference type="Gene3D" id="1.25.40.420">
    <property type="match status" value="1"/>
</dbReference>
<dbReference type="Gene3D" id="3.30.710.10">
    <property type="entry name" value="Potassium Channel Kv1.1, Chain A"/>
    <property type="match status" value="1"/>
</dbReference>
<keyword evidence="1" id="KW-0880">Kelch repeat</keyword>
<protein>
    <submittedName>
        <fullName evidence="4">Putative kelch-like protein 28</fullName>
    </submittedName>
</protein>
<dbReference type="AlphaFoldDB" id="A0A2G8K9K1"/>
<feature type="non-terminal residue" evidence="4">
    <location>
        <position position="345"/>
    </location>
</feature>
<name>A0A2G8K9K1_STIJA</name>
<keyword evidence="5" id="KW-1185">Reference proteome</keyword>
<dbReference type="SMART" id="SM00875">
    <property type="entry name" value="BACK"/>
    <property type="match status" value="1"/>
</dbReference>
<dbReference type="Proteomes" id="UP000230750">
    <property type="component" value="Unassembled WGS sequence"/>
</dbReference>
<evidence type="ECO:0000313" key="5">
    <source>
        <dbReference type="Proteomes" id="UP000230750"/>
    </source>
</evidence>
<keyword evidence="2" id="KW-0677">Repeat</keyword>
<dbReference type="Pfam" id="PF00651">
    <property type="entry name" value="BTB"/>
    <property type="match status" value="1"/>
</dbReference>
<dbReference type="PANTHER" id="PTHR24412">
    <property type="entry name" value="KELCH PROTEIN"/>
    <property type="match status" value="1"/>
</dbReference>
<organism evidence="4 5">
    <name type="scientific">Stichopus japonicus</name>
    <name type="common">Sea cucumber</name>
    <dbReference type="NCBI Taxonomy" id="307972"/>
    <lineage>
        <taxon>Eukaryota</taxon>
        <taxon>Metazoa</taxon>
        <taxon>Echinodermata</taxon>
        <taxon>Eleutherozoa</taxon>
        <taxon>Echinozoa</taxon>
        <taxon>Holothuroidea</taxon>
        <taxon>Aspidochirotacea</taxon>
        <taxon>Aspidochirotida</taxon>
        <taxon>Stichopodidae</taxon>
        <taxon>Apostichopus</taxon>
    </lineage>
</organism>
<accession>A0A2G8K9K1</accession>
<feature type="domain" description="BTB" evidence="3">
    <location>
        <begin position="118"/>
        <end position="185"/>
    </location>
</feature>